<name>A0A8C2HLE9_CYPCA</name>
<dbReference type="Proteomes" id="UP000694701">
    <property type="component" value="Unplaced"/>
</dbReference>
<dbReference type="Ensembl" id="ENSCCRT00020059032.1">
    <property type="protein sequence ID" value="ENSCCRP00020053968.1"/>
    <property type="gene ID" value="ENSCCRG00020024445.1"/>
</dbReference>
<dbReference type="AlphaFoldDB" id="A0A8C2HLE9"/>
<organism evidence="1 2">
    <name type="scientific">Cyprinus carpio</name>
    <name type="common">Common carp</name>
    <dbReference type="NCBI Taxonomy" id="7962"/>
    <lineage>
        <taxon>Eukaryota</taxon>
        <taxon>Metazoa</taxon>
        <taxon>Chordata</taxon>
        <taxon>Craniata</taxon>
        <taxon>Vertebrata</taxon>
        <taxon>Euteleostomi</taxon>
        <taxon>Actinopterygii</taxon>
        <taxon>Neopterygii</taxon>
        <taxon>Teleostei</taxon>
        <taxon>Ostariophysi</taxon>
        <taxon>Cypriniformes</taxon>
        <taxon>Cyprinidae</taxon>
        <taxon>Cyprininae</taxon>
        <taxon>Cyprinus</taxon>
    </lineage>
</organism>
<protein>
    <submittedName>
        <fullName evidence="1">Uncharacterized protein</fullName>
    </submittedName>
</protein>
<reference evidence="1" key="1">
    <citation type="submission" date="2025-08" db="UniProtKB">
        <authorList>
            <consortium name="Ensembl"/>
        </authorList>
    </citation>
    <scope>IDENTIFICATION</scope>
</reference>
<proteinExistence type="predicted"/>
<accession>A0A8C2HLE9</accession>
<evidence type="ECO:0000313" key="1">
    <source>
        <dbReference type="Ensembl" id="ENSCCRP00020053968.1"/>
    </source>
</evidence>
<sequence length="67" mass="7434">MASTKEILEMDLYALLGIQSSASEKQVMFNISFNNLPQASNDVPLCISCVLKMVLDVKTLMWAVLLI</sequence>
<evidence type="ECO:0000313" key="2">
    <source>
        <dbReference type="Proteomes" id="UP000694701"/>
    </source>
</evidence>